<accession>X1ARS2</accession>
<keyword evidence="1" id="KW-0472">Membrane</keyword>
<comment type="caution">
    <text evidence="2">The sequence shown here is derived from an EMBL/GenBank/DDBJ whole genome shotgun (WGS) entry which is preliminary data.</text>
</comment>
<evidence type="ECO:0000256" key="1">
    <source>
        <dbReference type="SAM" id="Phobius"/>
    </source>
</evidence>
<gene>
    <name evidence="2" type="ORF">S01H4_08825</name>
</gene>
<dbReference type="EMBL" id="BART01003094">
    <property type="protein sequence ID" value="GAG72017.1"/>
    <property type="molecule type" value="Genomic_DNA"/>
</dbReference>
<reference evidence="2" key="1">
    <citation type="journal article" date="2014" name="Front. Microbiol.">
        <title>High frequency of phylogenetically diverse reductive dehalogenase-homologous genes in deep subseafloor sedimentary metagenomes.</title>
        <authorList>
            <person name="Kawai M."/>
            <person name="Futagami T."/>
            <person name="Toyoda A."/>
            <person name="Takaki Y."/>
            <person name="Nishi S."/>
            <person name="Hori S."/>
            <person name="Arai W."/>
            <person name="Tsubouchi T."/>
            <person name="Morono Y."/>
            <person name="Uchiyama I."/>
            <person name="Ito T."/>
            <person name="Fujiyama A."/>
            <person name="Inagaki F."/>
            <person name="Takami H."/>
        </authorList>
    </citation>
    <scope>NUCLEOTIDE SEQUENCE</scope>
    <source>
        <strain evidence="2">Expedition CK06-06</strain>
    </source>
</reference>
<sequence>MANQKMDKLQLGKKDSQEVIIQFTQIASILRKYREMFLLNFVKFILSGSALLEAIIFYI</sequence>
<evidence type="ECO:0000313" key="2">
    <source>
        <dbReference type="EMBL" id="GAG72017.1"/>
    </source>
</evidence>
<name>X1ARS2_9ZZZZ</name>
<keyword evidence="1" id="KW-1133">Transmembrane helix</keyword>
<keyword evidence="1" id="KW-0812">Transmembrane</keyword>
<feature type="transmembrane region" description="Helical" evidence="1">
    <location>
        <begin position="37"/>
        <end position="58"/>
    </location>
</feature>
<proteinExistence type="predicted"/>
<protein>
    <submittedName>
        <fullName evidence="2">Uncharacterized protein</fullName>
    </submittedName>
</protein>
<dbReference type="AlphaFoldDB" id="X1ARS2"/>
<organism evidence="2">
    <name type="scientific">marine sediment metagenome</name>
    <dbReference type="NCBI Taxonomy" id="412755"/>
    <lineage>
        <taxon>unclassified sequences</taxon>
        <taxon>metagenomes</taxon>
        <taxon>ecological metagenomes</taxon>
    </lineage>
</organism>